<evidence type="ECO:0000313" key="2">
    <source>
        <dbReference type="EMBL" id="ASV75343.1"/>
    </source>
</evidence>
<feature type="transmembrane region" description="Helical" evidence="1">
    <location>
        <begin position="89"/>
        <end position="110"/>
    </location>
</feature>
<dbReference type="OrthoDB" id="207848at2"/>
<reference evidence="2 3" key="1">
    <citation type="journal article" name="Front. Microbiol.">
        <title>Sugar Metabolism of the First Thermophilic Planctomycete Thermogutta terrifontis: Comparative Genomic and Transcriptomic Approaches.</title>
        <authorList>
            <person name="Elcheninov A.G."/>
            <person name="Menzel P."/>
            <person name="Gudbergsdottir S.R."/>
            <person name="Slesarev A.I."/>
            <person name="Kadnikov V.V."/>
            <person name="Krogh A."/>
            <person name="Bonch-Osmolovskaya E.A."/>
            <person name="Peng X."/>
            <person name="Kublanov I.V."/>
        </authorList>
    </citation>
    <scope>NUCLEOTIDE SEQUENCE [LARGE SCALE GENOMIC DNA]</scope>
    <source>
        <strain evidence="2 3">R1</strain>
    </source>
</reference>
<gene>
    <name evidence="2" type="ORF">THTE_2741</name>
</gene>
<protein>
    <submittedName>
        <fullName evidence="2">Uncharacterized protein</fullName>
    </submittedName>
</protein>
<feature type="transmembrane region" description="Helical" evidence="1">
    <location>
        <begin position="122"/>
        <end position="143"/>
    </location>
</feature>
<organism evidence="2 3">
    <name type="scientific">Thermogutta terrifontis</name>
    <dbReference type="NCBI Taxonomy" id="1331910"/>
    <lineage>
        <taxon>Bacteria</taxon>
        <taxon>Pseudomonadati</taxon>
        <taxon>Planctomycetota</taxon>
        <taxon>Planctomycetia</taxon>
        <taxon>Pirellulales</taxon>
        <taxon>Thermoguttaceae</taxon>
        <taxon>Thermogutta</taxon>
    </lineage>
</organism>
<evidence type="ECO:0000313" key="3">
    <source>
        <dbReference type="Proteomes" id="UP000215086"/>
    </source>
</evidence>
<sequence>MPVLVRCTCGSEYNLKDEYAGKLVQCPRCGQNLLVPSPEEEVEIPVHRGDPPFDRDLYLLRQHVVAISEKYSVCDENNNPILFVERPVYLARGILAILAGLIVLGLSMGAFAVLGEALNQEWLLAVGLLVGAVLTLIVFLAIIPKRHVTFWRDESRTGKLLEILQDRKFMPIVATYTVRDPSGNILARLRKNILTNLIRRKWSCYRPDGSLWCVAKEDSLILSLLRRLIGPLFGILRTNFIICDPDTDEVLGEFNRKFTLFDRYVLDLRADRDGLLDRRVALALGVMLDTGERR</sequence>
<dbReference type="SUPFAM" id="SSF54518">
    <property type="entry name" value="Tubby C-terminal domain-like"/>
    <property type="match status" value="1"/>
</dbReference>
<accession>A0A286RHA7</accession>
<proteinExistence type="predicted"/>
<keyword evidence="1" id="KW-0812">Transmembrane</keyword>
<dbReference type="Proteomes" id="UP000215086">
    <property type="component" value="Chromosome"/>
</dbReference>
<name>A0A286RHA7_9BACT</name>
<keyword evidence="1" id="KW-0472">Membrane</keyword>
<dbReference type="RefSeq" id="WP_095415437.1">
    <property type="nucleotide sequence ID" value="NZ_CP018477.1"/>
</dbReference>
<dbReference type="InterPro" id="IPR025659">
    <property type="entry name" value="Tubby-like_C"/>
</dbReference>
<dbReference type="AlphaFoldDB" id="A0A286RHA7"/>
<keyword evidence="1" id="KW-1133">Transmembrane helix</keyword>
<evidence type="ECO:0000256" key="1">
    <source>
        <dbReference type="SAM" id="Phobius"/>
    </source>
</evidence>
<dbReference type="KEGG" id="ttf:THTE_2741"/>
<dbReference type="EMBL" id="CP018477">
    <property type="protein sequence ID" value="ASV75343.1"/>
    <property type="molecule type" value="Genomic_DNA"/>
</dbReference>
<keyword evidence="3" id="KW-1185">Reference proteome</keyword>